<feature type="transmembrane region" description="Helical" evidence="6">
    <location>
        <begin position="437"/>
        <end position="458"/>
    </location>
</feature>
<feature type="transmembrane region" description="Helical" evidence="6">
    <location>
        <begin position="505"/>
        <end position="525"/>
    </location>
</feature>
<feature type="transmembrane region" description="Helical" evidence="6">
    <location>
        <begin position="404"/>
        <end position="425"/>
    </location>
</feature>
<evidence type="ECO:0000313" key="8">
    <source>
        <dbReference type="Proteomes" id="UP000007796"/>
    </source>
</evidence>
<dbReference type="InterPro" id="IPR002293">
    <property type="entry name" value="AA/rel_permease1"/>
</dbReference>
<feature type="transmembrane region" description="Helical" evidence="6">
    <location>
        <begin position="69"/>
        <end position="89"/>
    </location>
</feature>
<reference evidence="7 8" key="1">
    <citation type="journal article" date="2011" name="Proc. Natl. Acad. Sci. U.S.A.">
        <title>Genome and transcriptome analyses of the mountain pine beetle-fungal symbiont Grosmannia clavigera, a lodgepole pine pathogen.</title>
        <authorList>
            <person name="DiGuistini S."/>
            <person name="Wang Y."/>
            <person name="Liao N.Y."/>
            <person name="Taylor G."/>
            <person name="Tanguay P."/>
            <person name="Feau N."/>
            <person name="Henrissat B."/>
            <person name="Chan S.K."/>
            <person name="Hesse-Orce U."/>
            <person name="Alamouti S.M."/>
            <person name="Tsui C.K.M."/>
            <person name="Docking R.T."/>
            <person name="Levasseur A."/>
            <person name="Haridas S."/>
            <person name="Robertson G."/>
            <person name="Birol I."/>
            <person name="Holt R.A."/>
            <person name="Marra M.A."/>
            <person name="Hamelin R.C."/>
            <person name="Hirst M."/>
            <person name="Jones S.J.M."/>
            <person name="Bohlmann J."/>
            <person name="Breuil C."/>
        </authorList>
    </citation>
    <scope>NUCLEOTIDE SEQUENCE [LARGE SCALE GENOMIC DNA]</scope>
    <source>
        <strain evidence="8">kw1407 / UAMH 11150</strain>
    </source>
</reference>
<keyword evidence="4 6" id="KW-0472">Membrane</keyword>
<keyword evidence="2 6" id="KW-0812">Transmembrane</keyword>
<dbReference type="GO" id="GO:0015179">
    <property type="term" value="F:L-amino acid transmembrane transporter activity"/>
    <property type="evidence" value="ECO:0007669"/>
    <property type="project" value="TreeGrafter"/>
</dbReference>
<feature type="transmembrane region" description="Helical" evidence="6">
    <location>
        <begin position="223"/>
        <end position="244"/>
    </location>
</feature>
<dbReference type="RefSeq" id="XP_014175493.1">
    <property type="nucleotide sequence ID" value="XM_014320018.1"/>
</dbReference>
<protein>
    <submittedName>
        <fullName evidence="7">High affinity methionine permease</fullName>
    </submittedName>
</protein>
<sequence>MPSYGSTRRNGVDAAKGPPTSTSVFAVPNSSSSSASTPLLQSIDDADGSSPHDDHHETVPDEHSPERRLGIAGTVFLILNKMIGTGIFSTPASVFAATGSVGLSILLWIAGGVIIMAGLSTYLEFGLAIPRSGGEKNYLERVYRRPPLLATCMLASQMVLLGFSAGNALAFGRYVLYAVSDGGSMGATDGWLARVIGVVLVIVVIGLHSVAPRWGIRLFNTLGVFKVGVLAFIVVTGFAALAGYRRVPDPHNFDRPFDMSDLGRYGGGGAYAYASALLSIIYSFKGWENANYVLSEVRNPRRTLMVAGPLAVGLCTVLYVLATVAYFAAIPADDLAASDVIVAGLFFRNVFGDGAAARVLPIFVAVSNLGNVLAVSFAHARFNQELAREGILPFSRLLASSRPFNSPAASLILHGIITIIILVAPPPGPAYNFIINLYVYPGTVVNIFVTGGLLYLHYNRKKEGWLSPWHTPWPVAILFLLSNVFLMMVPFWPPAPGWDPEGYPYYIFPVVGVGVLVLGAVYWLVWTQIGPWLGSYRLEPEHVRGDDGITVVRYKRVKKDDAEEVEQ</sequence>
<dbReference type="Gene3D" id="1.20.1740.10">
    <property type="entry name" value="Amino acid/polyamine transporter I"/>
    <property type="match status" value="1"/>
</dbReference>
<dbReference type="eggNOG" id="KOG1287">
    <property type="taxonomic scope" value="Eukaryota"/>
</dbReference>
<dbReference type="FunFam" id="1.20.1740.10:FF:000025">
    <property type="entry name" value="High-affinity methionine permease"/>
    <property type="match status" value="1"/>
</dbReference>
<evidence type="ECO:0000256" key="5">
    <source>
        <dbReference type="SAM" id="MobiDB-lite"/>
    </source>
</evidence>
<dbReference type="HOGENOM" id="CLU_013661_4_1_1"/>
<dbReference type="GeneID" id="25977252"/>
<dbReference type="PANTHER" id="PTHR11785">
    <property type="entry name" value="AMINO ACID TRANSPORTER"/>
    <property type="match status" value="1"/>
</dbReference>
<name>F0X883_GROCL</name>
<feature type="compositionally biased region" description="Basic and acidic residues" evidence="5">
    <location>
        <begin position="50"/>
        <end position="65"/>
    </location>
</feature>
<feature type="transmembrane region" description="Helical" evidence="6">
    <location>
        <begin position="148"/>
        <end position="171"/>
    </location>
</feature>
<proteinExistence type="predicted"/>
<dbReference type="PANTHER" id="PTHR11785:SF382">
    <property type="entry name" value="LOW-AFFINITY METHIONINE PERMEASE"/>
    <property type="match status" value="1"/>
</dbReference>
<feature type="transmembrane region" description="Helical" evidence="6">
    <location>
        <begin position="101"/>
        <end position="127"/>
    </location>
</feature>
<evidence type="ECO:0000313" key="7">
    <source>
        <dbReference type="EMBL" id="EFX06011.1"/>
    </source>
</evidence>
<dbReference type="STRING" id="655863.F0X883"/>
<evidence type="ECO:0000256" key="4">
    <source>
        <dbReference type="ARBA" id="ARBA00023136"/>
    </source>
</evidence>
<evidence type="ECO:0000256" key="2">
    <source>
        <dbReference type="ARBA" id="ARBA00022692"/>
    </source>
</evidence>
<feature type="transmembrane region" description="Helical" evidence="6">
    <location>
        <begin position="191"/>
        <end position="211"/>
    </location>
</feature>
<feature type="transmembrane region" description="Helical" evidence="6">
    <location>
        <begin position="355"/>
        <end position="378"/>
    </location>
</feature>
<dbReference type="AlphaFoldDB" id="F0X883"/>
<feature type="compositionally biased region" description="Low complexity" evidence="5">
    <location>
        <begin position="21"/>
        <end position="42"/>
    </location>
</feature>
<gene>
    <name evidence="7" type="ORF">CMQ_4080</name>
</gene>
<keyword evidence="3 6" id="KW-1133">Transmembrane helix</keyword>
<feature type="transmembrane region" description="Helical" evidence="6">
    <location>
        <begin position="470"/>
        <end position="493"/>
    </location>
</feature>
<feature type="region of interest" description="Disordered" evidence="5">
    <location>
        <begin position="1"/>
        <end position="65"/>
    </location>
</feature>
<dbReference type="PIRSF" id="PIRSF006060">
    <property type="entry name" value="AA_transporter"/>
    <property type="match status" value="1"/>
</dbReference>
<evidence type="ECO:0000256" key="3">
    <source>
        <dbReference type="ARBA" id="ARBA00022989"/>
    </source>
</evidence>
<accession>F0X883</accession>
<dbReference type="Proteomes" id="UP000007796">
    <property type="component" value="Unassembled WGS sequence"/>
</dbReference>
<evidence type="ECO:0000256" key="6">
    <source>
        <dbReference type="SAM" id="Phobius"/>
    </source>
</evidence>
<dbReference type="InterPro" id="IPR050598">
    <property type="entry name" value="AminoAcid_Transporter"/>
</dbReference>
<keyword evidence="8" id="KW-1185">Reference proteome</keyword>
<evidence type="ECO:0000256" key="1">
    <source>
        <dbReference type="ARBA" id="ARBA00004141"/>
    </source>
</evidence>
<feature type="transmembrane region" description="Helical" evidence="6">
    <location>
        <begin position="264"/>
        <end position="284"/>
    </location>
</feature>
<feature type="transmembrane region" description="Helical" evidence="6">
    <location>
        <begin position="304"/>
        <end position="329"/>
    </location>
</feature>
<organism evidence="8">
    <name type="scientific">Grosmannia clavigera (strain kw1407 / UAMH 11150)</name>
    <name type="common">Blue stain fungus</name>
    <name type="synonym">Graphiocladiella clavigera</name>
    <dbReference type="NCBI Taxonomy" id="655863"/>
    <lineage>
        <taxon>Eukaryota</taxon>
        <taxon>Fungi</taxon>
        <taxon>Dikarya</taxon>
        <taxon>Ascomycota</taxon>
        <taxon>Pezizomycotina</taxon>
        <taxon>Sordariomycetes</taxon>
        <taxon>Sordariomycetidae</taxon>
        <taxon>Ophiostomatales</taxon>
        <taxon>Ophiostomataceae</taxon>
        <taxon>Leptographium</taxon>
    </lineage>
</organism>
<dbReference type="Pfam" id="PF13520">
    <property type="entry name" value="AA_permease_2"/>
    <property type="match status" value="1"/>
</dbReference>
<dbReference type="EMBL" id="GL629735">
    <property type="protein sequence ID" value="EFX06011.1"/>
    <property type="molecule type" value="Genomic_DNA"/>
</dbReference>
<comment type="subcellular location">
    <subcellularLocation>
        <location evidence="1">Membrane</location>
        <topology evidence="1">Multi-pass membrane protein</topology>
    </subcellularLocation>
</comment>
<dbReference type="GO" id="GO:0016020">
    <property type="term" value="C:membrane"/>
    <property type="evidence" value="ECO:0007669"/>
    <property type="project" value="UniProtKB-SubCell"/>
</dbReference>
<dbReference type="OrthoDB" id="5982228at2759"/>
<dbReference type="InParanoid" id="F0X883"/>